<gene>
    <name evidence="1" type="ORF">NDU88_002497</name>
</gene>
<proteinExistence type="predicted"/>
<dbReference type="AlphaFoldDB" id="A0AAV7RCW4"/>
<dbReference type="Proteomes" id="UP001066276">
    <property type="component" value="Chromosome 5"/>
</dbReference>
<evidence type="ECO:0000313" key="2">
    <source>
        <dbReference type="Proteomes" id="UP001066276"/>
    </source>
</evidence>
<organism evidence="1 2">
    <name type="scientific">Pleurodeles waltl</name>
    <name type="common">Iberian ribbed newt</name>
    <dbReference type="NCBI Taxonomy" id="8319"/>
    <lineage>
        <taxon>Eukaryota</taxon>
        <taxon>Metazoa</taxon>
        <taxon>Chordata</taxon>
        <taxon>Craniata</taxon>
        <taxon>Vertebrata</taxon>
        <taxon>Euteleostomi</taxon>
        <taxon>Amphibia</taxon>
        <taxon>Batrachia</taxon>
        <taxon>Caudata</taxon>
        <taxon>Salamandroidea</taxon>
        <taxon>Salamandridae</taxon>
        <taxon>Pleurodelinae</taxon>
        <taxon>Pleurodeles</taxon>
    </lineage>
</organism>
<reference evidence="1" key="1">
    <citation type="journal article" date="2022" name="bioRxiv">
        <title>Sequencing and chromosome-scale assembly of the giantPleurodeles waltlgenome.</title>
        <authorList>
            <person name="Brown T."/>
            <person name="Elewa A."/>
            <person name="Iarovenko S."/>
            <person name="Subramanian E."/>
            <person name="Araus A.J."/>
            <person name="Petzold A."/>
            <person name="Susuki M."/>
            <person name="Suzuki K.-i.T."/>
            <person name="Hayashi T."/>
            <person name="Toyoda A."/>
            <person name="Oliveira C."/>
            <person name="Osipova E."/>
            <person name="Leigh N.D."/>
            <person name="Simon A."/>
            <person name="Yun M.H."/>
        </authorList>
    </citation>
    <scope>NUCLEOTIDE SEQUENCE</scope>
    <source>
        <strain evidence="1">20211129_DDA</strain>
        <tissue evidence="1">Liver</tissue>
    </source>
</reference>
<name>A0AAV7RCW4_PLEWA</name>
<accession>A0AAV7RCW4</accession>
<dbReference type="EMBL" id="JANPWB010000009">
    <property type="protein sequence ID" value="KAJ1149692.1"/>
    <property type="molecule type" value="Genomic_DNA"/>
</dbReference>
<sequence>MHVRRQYDPGSDDLVAHNGQAQAAPTMVLQSTIDKYANIATANTSGSGSAETLGYCQPSQPRDILDAKIGVVGSDVTLLCQDLKKPVELITAGETRVSNIEDSIETLQKKVNWLHM</sequence>
<protein>
    <submittedName>
        <fullName evidence="1">Uncharacterized protein</fullName>
    </submittedName>
</protein>
<keyword evidence="2" id="KW-1185">Reference proteome</keyword>
<comment type="caution">
    <text evidence="1">The sequence shown here is derived from an EMBL/GenBank/DDBJ whole genome shotgun (WGS) entry which is preliminary data.</text>
</comment>
<evidence type="ECO:0000313" key="1">
    <source>
        <dbReference type="EMBL" id="KAJ1149692.1"/>
    </source>
</evidence>